<sequence length="75" mass="8256">MADFDIPRIDRMELVLRITLQGGQEIEHAATSLPNINCPGVSEVVKLLNVFVEASARSLRRANVLQQIARKIATG</sequence>
<protein>
    <submittedName>
        <fullName evidence="1">Uncharacterized protein</fullName>
    </submittedName>
</protein>
<gene>
    <name evidence="1" type="ORF">UFOVP315_29</name>
</gene>
<accession>A0A6J5LYX8</accession>
<organism evidence="1">
    <name type="scientific">uncultured Caudovirales phage</name>
    <dbReference type="NCBI Taxonomy" id="2100421"/>
    <lineage>
        <taxon>Viruses</taxon>
        <taxon>Duplodnaviria</taxon>
        <taxon>Heunggongvirae</taxon>
        <taxon>Uroviricota</taxon>
        <taxon>Caudoviricetes</taxon>
        <taxon>Peduoviridae</taxon>
        <taxon>Maltschvirus</taxon>
        <taxon>Maltschvirus maltsch</taxon>
    </lineage>
</organism>
<proteinExistence type="predicted"/>
<dbReference type="EMBL" id="LR796327">
    <property type="protein sequence ID" value="CAB4136989.1"/>
    <property type="molecule type" value="Genomic_DNA"/>
</dbReference>
<name>A0A6J5LYX8_9CAUD</name>
<evidence type="ECO:0000313" key="1">
    <source>
        <dbReference type="EMBL" id="CAB4136989.1"/>
    </source>
</evidence>
<reference evidence="1" key="1">
    <citation type="submission" date="2020-04" db="EMBL/GenBank/DDBJ databases">
        <authorList>
            <person name="Chiriac C."/>
            <person name="Salcher M."/>
            <person name="Ghai R."/>
            <person name="Kavagutti S V."/>
        </authorList>
    </citation>
    <scope>NUCLEOTIDE SEQUENCE</scope>
</reference>